<evidence type="ECO:0000313" key="1">
    <source>
        <dbReference type="EMBL" id="CUP72690.1"/>
    </source>
</evidence>
<accession>A0A174QP74</accession>
<protein>
    <submittedName>
        <fullName evidence="1">Uncharacterized protein</fullName>
    </submittedName>
</protein>
<dbReference type="OrthoDB" id="1705555at2"/>
<proteinExistence type="predicted"/>
<reference evidence="1 2" key="1">
    <citation type="submission" date="2015-09" db="EMBL/GenBank/DDBJ databases">
        <authorList>
            <consortium name="Pathogen Informatics"/>
        </authorList>
    </citation>
    <scope>NUCLEOTIDE SEQUENCE [LARGE SCALE GENOMIC DNA]</scope>
    <source>
        <strain evidence="1 2">2789STDY5834939</strain>
    </source>
</reference>
<dbReference type="Proteomes" id="UP000095765">
    <property type="component" value="Unassembled WGS sequence"/>
</dbReference>
<gene>
    <name evidence="1" type="ORF">ERS852551_01748</name>
</gene>
<name>A0A174QP74_9FIRM</name>
<dbReference type="AlphaFoldDB" id="A0A174QP74"/>
<dbReference type="EMBL" id="CZBE01000010">
    <property type="protein sequence ID" value="CUP72690.1"/>
    <property type="molecule type" value="Genomic_DNA"/>
</dbReference>
<sequence>MRKESSTLQKCKRQMATLGFDSQLAYHRVKLILKIYRDVVWVLSERVEELHEYAWELGAQDADTGLIYLQSFAPDMDLQEFEERVCCVMENRMLVDVIDRALLRLKRYPDRGELYYEILTKQFIHRFNSTEKELLDELNMERSVFYDRKREAIFLLSLCLFGYAVPELQEELEMPRLYPD</sequence>
<dbReference type="RefSeq" id="WP_009259956.1">
    <property type="nucleotide sequence ID" value="NZ_CABIWA010000008.1"/>
</dbReference>
<dbReference type="GeneID" id="72462867"/>
<organism evidence="1 2">
    <name type="scientific">Anaerotruncus colihominis</name>
    <dbReference type="NCBI Taxonomy" id="169435"/>
    <lineage>
        <taxon>Bacteria</taxon>
        <taxon>Bacillati</taxon>
        <taxon>Bacillota</taxon>
        <taxon>Clostridia</taxon>
        <taxon>Eubacteriales</taxon>
        <taxon>Oscillospiraceae</taxon>
        <taxon>Anaerotruncus</taxon>
    </lineage>
</organism>
<evidence type="ECO:0000313" key="2">
    <source>
        <dbReference type="Proteomes" id="UP000095765"/>
    </source>
</evidence>